<sequence>MELHQAAAVLPHRRPSRRRPPPLPPRPVAARDARAFPPPIDARARSFLPIDDGARSTAMGAMEMPLSQSRRRQSTRCR</sequence>
<proteinExistence type="predicted"/>
<dbReference type="EnsemblPlants" id="ORUFI06G14950.1">
    <property type="protein sequence ID" value="ORUFI06G14950.1"/>
    <property type="gene ID" value="ORUFI06G14950"/>
</dbReference>
<dbReference type="Proteomes" id="UP000008022">
    <property type="component" value="Unassembled WGS sequence"/>
</dbReference>
<keyword evidence="3" id="KW-1185">Reference proteome</keyword>
<dbReference type="HOGENOM" id="CLU_2625980_0_0_1"/>
<organism evidence="2 3">
    <name type="scientific">Oryza rufipogon</name>
    <name type="common">Brownbeard rice</name>
    <name type="synonym">Asian wild rice</name>
    <dbReference type="NCBI Taxonomy" id="4529"/>
    <lineage>
        <taxon>Eukaryota</taxon>
        <taxon>Viridiplantae</taxon>
        <taxon>Streptophyta</taxon>
        <taxon>Embryophyta</taxon>
        <taxon>Tracheophyta</taxon>
        <taxon>Spermatophyta</taxon>
        <taxon>Magnoliopsida</taxon>
        <taxon>Liliopsida</taxon>
        <taxon>Poales</taxon>
        <taxon>Poaceae</taxon>
        <taxon>BOP clade</taxon>
        <taxon>Oryzoideae</taxon>
        <taxon>Oryzeae</taxon>
        <taxon>Oryzinae</taxon>
        <taxon>Oryza</taxon>
    </lineage>
</organism>
<feature type="compositionally biased region" description="Basic residues" evidence="1">
    <location>
        <begin position="69"/>
        <end position="78"/>
    </location>
</feature>
<evidence type="ECO:0000313" key="3">
    <source>
        <dbReference type="Proteomes" id="UP000008022"/>
    </source>
</evidence>
<evidence type="ECO:0000313" key="2">
    <source>
        <dbReference type="EnsemblPlants" id="ORUFI06G14950.1"/>
    </source>
</evidence>
<reference evidence="2" key="2">
    <citation type="submission" date="2015-06" db="UniProtKB">
        <authorList>
            <consortium name="EnsemblPlants"/>
        </authorList>
    </citation>
    <scope>IDENTIFICATION</scope>
</reference>
<reference evidence="3" key="1">
    <citation type="submission" date="2013-06" db="EMBL/GenBank/DDBJ databases">
        <authorList>
            <person name="Zhao Q."/>
        </authorList>
    </citation>
    <scope>NUCLEOTIDE SEQUENCE</scope>
    <source>
        <strain evidence="3">cv. W1943</strain>
    </source>
</reference>
<feature type="compositionally biased region" description="Basic residues" evidence="1">
    <location>
        <begin position="11"/>
        <end position="20"/>
    </location>
</feature>
<evidence type="ECO:0000256" key="1">
    <source>
        <dbReference type="SAM" id="MobiDB-lite"/>
    </source>
</evidence>
<name>A0A0E0PXK4_ORYRU</name>
<dbReference type="AlphaFoldDB" id="A0A0E0PXK4"/>
<feature type="region of interest" description="Disordered" evidence="1">
    <location>
        <begin position="1"/>
        <end position="78"/>
    </location>
</feature>
<protein>
    <submittedName>
        <fullName evidence="2">Uncharacterized protein</fullName>
    </submittedName>
</protein>
<dbReference type="Gramene" id="ORUFI06G14950.1">
    <property type="protein sequence ID" value="ORUFI06G14950.1"/>
    <property type="gene ID" value="ORUFI06G14950"/>
</dbReference>
<accession>A0A0E0PXK4</accession>